<dbReference type="InterPro" id="IPR048278">
    <property type="entry name" value="PFN"/>
</dbReference>
<dbReference type="PANTHER" id="PTHR11604:SF0">
    <property type="entry name" value="PROFILIN"/>
    <property type="match status" value="1"/>
</dbReference>
<evidence type="ECO:0000256" key="5">
    <source>
        <dbReference type="ARBA" id="ARBA00023212"/>
    </source>
</evidence>
<comment type="caution">
    <text evidence="7">The sequence shown here is derived from an EMBL/GenBank/DDBJ whole genome shotgun (WGS) entry which is preliminary data.</text>
</comment>
<dbReference type="GO" id="GO:0003785">
    <property type="term" value="F:actin monomer binding"/>
    <property type="evidence" value="ECO:0007669"/>
    <property type="project" value="TreeGrafter"/>
</dbReference>
<dbReference type="SUPFAM" id="SSF55770">
    <property type="entry name" value="Profilin (actin-binding protein)"/>
    <property type="match status" value="1"/>
</dbReference>
<dbReference type="PRINTS" id="PR00392">
    <property type="entry name" value="PROFILIN"/>
</dbReference>
<dbReference type="Proteomes" id="UP001150538">
    <property type="component" value="Unassembled WGS sequence"/>
</dbReference>
<dbReference type="PRINTS" id="PR01640">
    <property type="entry name" value="PROFILINPLNT"/>
</dbReference>
<keyword evidence="3" id="KW-0963">Cytoplasm</keyword>
<protein>
    <recommendedName>
        <fullName evidence="6">Profilin</fullName>
    </recommendedName>
</protein>
<dbReference type="InterPro" id="IPR005455">
    <property type="entry name" value="PFN_euk"/>
</dbReference>
<dbReference type="GO" id="GO:0005856">
    <property type="term" value="C:cytoskeleton"/>
    <property type="evidence" value="ECO:0007669"/>
    <property type="project" value="UniProtKB-SubCell"/>
</dbReference>
<organism evidence="7 8">
    <name type="scientific">Mycoemilia scoparia</name>
    <dbReference type="NCBI Taxonomy" id="417184"/>
    <lineage>
        <taxon>Eukaryota</taxon>
        <taxon>Fungi</taxon>
        <taxon>Fungi incertae sedis</taxon>
        <taxon>Zoopagomycota</taxon>
        <taxon>Kickxellomycotina</taxon>
        <taxon>Kickxellomycetes</taxon>
        <taxon>Kickxellales</taxon>
        <taxon>Kickxellaceae</taxon>
        <taxon>Mycoemilia</taxon>
    </lineage>
</organism>
<name>A0A9W7ZQL4_9FUNG</name>
<gene>
    <name evidence="7" type="primary">PFY1</name>
    <name evidence="7" type="ORF">H4219_004739</name>
</gene>
<evidence type="ECO:0000256" key="6">
    <source>
        <dbReference type="RuleBase" id="RU003909"/>
    </source>
</evidence>
<proteinExistence type="inferred from homology"/>
<reference evidence="7" key="1">
    <citation type="submission" date="2022-07" db="EMBL/GenBank/DDBJ databases">
        <title>Phylogenomic reconstructions and comparative analyses of Kickxellomycotina fungi.</title>
        <authorList>
            <person name="Reynolds N.K."/>
            <person name="Stajich J.E."/>
            <person name="Barry K."/>
            <person name="Grigoriev I.V."/>
            <person name="Crous P."/>
            <person name="Smith M.E."/>
        </authorList>
    </citation>
    <scope>NUCLEOTIDE SEQUENCE</scope>
    <source>
        <strain evidence="7">NBRC 100468</strain>
    </source>
</reference>
<dbReference type="EMBL" id="JANBPU010000192">
    <property type="protein sequence ID" value="KAJ1914545.1"/>
    <property type="molecule type" value="Genomic_DNA"/>
</dbReference>
<keyword evidence="8" id="KW-1185">Reference proteome</keyword>
<sequence>MSWQSFVDTNLVGTGQISQAAICGLDGGVWAKSPGFDVKIDEVKKLVEGYNKPEDITASGFTINGEKYFTLQATDRSIYGRRGASGAVCVKSNKAVIISLYGENVEAGNVVNVTEKLCDYFIQLQYSIQTNDEIILLSIVNNTSIFRDVLTDDVDLLKPYTVNALGNGLFSVDNPSTPVL</sequence>
<keyword evidence="4 6" id="KW-0009">Actin-binding</keyword>
<dbReference type="GO" id="GO:0005938">
    <property type="term" value="C:cell cortex"/>
    <property type="evidence" value="ECO:0007669"/>
    <property type="project" value="TreeGrafter"/>
</dbReference>
<comment type="similarity">
    <text evidence="2 6">Belongs to the profilin family.</text>
</comment>
<evidence type="ECO:0000256" key="1">
    <source>
        <dbReference type="ARBA" id="ARBA00004245"/>
    </source>
</evidence>
<evidence type="ECO:0000256" key="4">
    <source>
        <dbReference type="ARBA" id="ARBA00023203"/>
    </source>
</evidence>
<accession>A0A9W7ZQL4</accession>
<dbReference type="PANTHER" id="PTHR11604">
    <property type="entry name" value="PROFILIN"/>
    <property type="match status" value="1"/>
</dbReference>
<dbReference type="AlphaFoldDB" id="A0A9W7ZQL4"/>
<comment type="subcellular location">
    <subcellularLocation>
        <location evidence="1">Cytoplasm</location>
        <location evidence="1">Cytoskeleton</location>
    </subcellularLocation>
</comment>
<dbReference type="CDD" id="cd00148">
    <property type="entry name" value="PROF"/>
    <property type="match status" value="1"/>
</dbReference>
<keyword evidence="5" id="KW-0206">Cytoskeleton</keyword>
<dbReference type="Pfam" id="PF00235">
    <property type="entry name" value="Profilin"/>
    <property type="match status" value="1"/>
</dbReference>
<evidence type="ECO:0000256" key="3">
    <source>
        <dbReference type="ARBA" id="ARBA00022490"/>
    </source>
</evidence>
<dbReference type="SMART" id="SM00392">
    <property type="entry name" value="PROF"/>
    <property type="match status" value="1"/>
</dbReference>
<evidence type="ECO:0000313" key="8">
    <source>
        <dbReference type="Proteomes" id="UP001150538"/>
    </source>
</evidence>
<dbReference type="Gene3D" id="3.30.450.30">
    <property type="entry name" value="Dynein light chain 2a, cytoplasmic"/>
    <property type="match status" value="1"/>
</dbReference>
<dbReference type="OrthoDB" id="421374at2759"/>
<dbReference type="InterPro" id="IPR036140">
    <property type="entry name" value="PFN_sf"/>
</dbReference>
<evidence type="ECO:0000313" key="7">
    <source>
        <dbReference type="EMBL" id="KAJ1914545.1"/>
    </source>
</evidence>
<evidence type="ECO:0000256" key="2">
    <source>
        <dbReference type="ARBA" id="ARBA00010058"/>
    </source>
</evidence>
<dbReference type="FunFam" id="3.30.450.30:FF:000001">
    <property type="entry name" value="Profilin"/>
    <property type="match status" value="1"/>
</dbReference>